<organism evidence="2 3">
    <name type="scientific">Caenorhabditis auriculariae</name>
    <dbReference type="NCBI Taxonomy" id="2777116"/>
    <lineage>
        <taxon>Eukaryota</taxon>
        <taxon>Metazoa</taxon>
        <taxon>Ecdysozoa</taxon>
        <taxon>Nematoda</taxon>
        <taxon>Chromadorea</taxon>
        <taxon>Rhabditida</taxon>
        <taxon>Rhabditina</taxon>
        <taxon>Rhabditomorpha</taxon>
        <taxon>Rhabditoidea</taxon>
        <taxon>Rhabditidae</taxon>
        <taxon>Peloderinae</taxon>
        <taxon>Caenorhabditis</taxon>
    </lineage>
</organism>
<dbReference type="Proteomes" id="UP000835052">
    <property type="component" value="Unassembled WGS sequence"/>
</dbReference>
<evidence type="ECO:0000256" key="1">
    <source>
        <dbReference type="SAM" id="MobiDB-lite"/>
    </source>
</evidence>
<name>A0A8S1HXT0_9PELO</name>
<keyword evidence="3" id="KW-1185">Reference proteome</keyword>
<feature type="region of interest" description="Disordered" evidence="1">
    <location>
        <begin position="1"/>
        <end position="49"/>
    </location>
</feature>
<protein>
    <submittedName>
        <fullName evidence="2">Uncharacterized protein</fullName>
    </submittedName>
</protein>
<dbReference type="EMBL" id="CAJGYM010000108">
    <property type="protein sequence ID" value="CAD6197892.1"/>
    <property type="molecule type" value="Genomic_DNA"/>
</dbReference>
<gene>
    <name evidence="2" type="ORF">CAUJ_LOCUS13799</name>
</gene>
<proteinExistence type="predicted"/>
<comment type="caution">
    <text evidence="2">The sequence shown here is derived from an EMBL/GenBank/DDBJ whole genome shotgun (WGS) entry which is preliminary data.</text>
</comment>
<feature type="compositionally biased region" description="Basic and acidic residues" evidence="1">
    <location>
        <begin position="8"/>
        <end position="20"/>
    </location>
</feature>
<accession>A0A8S1HXT0</accession>
<reference evidence="2" key="1">
    <citation type="submission" date="2020-10" db="EMBL/GenBank/DDBJ databases">
        <authorList>
            <person name="Kikuchi T."/>
        </authorList>
    </citation>
    <scope>NUCLEOTIDE SEQUENCE</scope>
    <source>
        <strain evidence="2">NKZ352</strain>
    </source>
</reference>
<sequence length="91" mass="10222">MIFPASLRNREAQKESDKNLIKGGNRQDQNPEKRRSDSSWNGVPKEQKASVPLERRRLFAFGATTAAAALSLDDDDEDTLIQRLLIELPVS</sequence>
<evidence type="ECO:0000313" key="3">
    <source>
        <dbReference type="Proteomes" id="UP000835052"/>
    </source>
</evidence>
<evidence type="ECO:0000313" key="2">
    <source>
        <dbReference type="EMBL" id="CAD6197892.1"/>
    </source>
</evidence>
<dbReference type="AlphaFoldDB" id="A0A8S1HXT0"/>